<evidence type="ECO:0000256" key="1">
    <source>
        <dbReference type="ARBA" id="ARBA00004651"/>
    </source>
</evidence>
<dbReference type="InterPro" id="IPR050171">
    <property type="entry name" value="MFS_Transporters"/>
</dbReference>
<dbReference type="InterPro" id="IPR036259">
    <property type="entry name" value="MFS_trans_sf"/>
</dbReference>
<dbReference type="PANTHER" id="PTHR23517">
    <property type="entry name" value="RESISTANCE PROTEIN MDTM, PUTATIVE-RELATED-RELATED"/>
    <property type="match status" value="1"/>
</dbReference>
<comment type="subcellular location">
    <subcellularLocation>
        <location evidence="1">Cell membrane</location>
        <topology evidence="1">Multi-pass membrane protein</topology>
    </subcellularLocation>
</comment>
<dbReference type="AlphaFoldDB" id="A0AA37DGG7"/>
<keyword evidence="2" id="KW-0813">Transport</keyword>
<dbReference type="Pfam" id="PF00854">
    <property type="entry name" value="PTR2"/>
    <property type="match status" value="1"/>
</dbReference>
<feature type="transmembrane region" description="Helical" evidence="7">
    <location>
        <begin position="71"/>
        <end position="87"/>
    </location>
</feature>
<dbReference type="NCBIfam" id="TIGR00924">
    <property type="entry name" value="yjdL_sub1_fam"/>
    <property type="match status" value="1"/>
</dbReference>
<dbReference type="GeneID" id="86940432"/>
<name>A0AA37DGG7_9FIRM</name>
<evidence type="ECO:0000256" key="7">
    <source>
        <dbReference type="SAM" id="Phobius"/>
    </source>
</evidence>
<feature type="transmembrane region" description="Helical" evidence="7">
    <location>
        <begin position="32"/>
        <end position="51"/>
    </location>
</feature>
<dbReference type="InterPro" id="IPR005279">
    <property type="entry name" value="Dipep/tripep_permease"/>
</dbReference>
<dbReference type="EMBL" id="AGEL01000006">
    <property type="protein sequence ID" value="EHO17054.1"/>
    <property type="molecule type" value="Genomic_DNA"/>
</dbReference>
<feature type="transmembrane region" description="Helical" evidence="7">
    <location>
        <begin position="184"/>
        <end position="203"/>
    </location>
</feature>
<feature type="transmembrane region" description="Helical" evidence="7">
    <location>
        <begin position="291"/>
        <end position="312"/>
    </location>
</feature>
<keyword evidence="6 7" id="KW-0472">Membrane</keyword>
<evidence type="ECO:0000313" key="9">
    <source>
        <dbReference type="Proteomes" id="UP000018466"/>
    </source>
</evidence>
<dbReference type="Proteomes" id="UP000018466">
    <property type="component" value="Unassembled WGS sequence"/>
</dbReference>
<gene>
    <name evidence="8" type="ORF">HMPREF9623_00653</name>
</gene>
<feature type="transmembrane region" description="Helical" evidence="7">
    <location>
        <begin position="229"/>
        <end position="249"/>
    </location>
</feature>
<dbReference type="GO" id="GO:0015833">
    <property type="term" value="P:peptide transport"/>
    <property type="evidence" value="ECO:0007669"/>
    <property type="project" value="InterPro"/>
</dbReference>
<keyword evidence="3" id="KW-1003">Cell membrane</keyword>
<sequence>MAGRPMLDNEAIFKDRSFLGHPKGLLTICLRYLCNSFSYYGFTAILIYYLYKEAPVGLGFDKTEAAQLLSLYFALVVICGVVGSYMADRVFGVRKALRLMNIIAPIPYLILAIPGSGVIGYAVATGLLLCNSMIAGQSMNTLTAKLYQQGDARRDSAFAYIYIIANIGSAIPAVTGTIALLFSYHAAFALCAAASVVGSTIFLSTERRVFGTIAEEPADPFPEATRKKAVFVLAGIVAIIAAILAYLFSNRIITIKQFANTVSSVAVFLPAIYLVYVISSPKTKPEEKRRVLFIIPIFIAYCFTNLVSYQGNTVLSIYAETSVNMNFFGKEITPASFVTLQSIFSILFGSLITGLWAKLGKKQPTTPGKMGIGTLCYGISILIMVLPFQIYAPGEKASPLWLISFYAVYTVGEAICWSAGTSAATIVAPAAFATQMLTIWSMGQSTGASLSALAANFYKEGSESMYFLAIGVAVVAAAVIILVLQKPLAHGMGIDKKG</sequence>
<reference evidence="8 9" key="1">
    <citation type="submission" date="2011-10" db="EMBL/GenBank/DDBJ databases">
        <title>The Genome Sequence of Lachnospiraceae bacterium ACC2.</title>
        <authorList>
            <consortium name="The Broad Institute Genome Sequencing Platform"/>
            <person name="Earl A."/>
            <person name="Ward D."/>
            <person name="Feldgarden M."/>
            <person name="Gevers D."/>
            <person name="Sizova M."/>
            <person name="Hazen A."/>
            <person name="Epstein S."/>
            <person name="Young S.K."/>
            <person name="Zeng Q."/>
            <person name="Gargeya S."/>
            <person name="Fitzgerald M."/>
            <person name="Haas B."/>
            <person name="Abouelleil A."/>
            <person name="Alvarado L."/>
            <person name="Arachchi H.M."/>
            <person name="Berlin A."/>
            <person name="Brown A."/>
            <person name="Chapman S.B."/>
            <person name="Chen Z."/>
            <person name="Dunbar C."/>
            <person name="Freedman E."/>
            <person name="Gearin G."/>
            <person name="Goldberg J."/>
            <person name="Griggs A."/>
            <person name="Gujja S."/>
            <person name="Heiman D."/>
            <person name="Howarth C."/>
            <person name="Larson L."/>
            <person name="Lui A."/>
            <person name="MacDonald P.J.P."/>
            <person name="Montmayeur A."/>
            <person name="Murphy C."/>
            <person name="Neiman D."/>
            <person name="Pearson M."/>
            <person name="Priest M."/>
            <person name="Roberts A."/>
            <person name="Saif S."/>
            <person name="Shea T."/>
            <person name="Shenoy N."/>
            <person name="Sisk P."/>
            <person name="Stolte C."/>
            <person name="Sykes S."/>
            <person name="Wortman J."/>
            <person name="Nusbaum C."/>
            <person name="Birren B."/>
        </authorList>
    </citation>
    <scope>NUCLEOTIDE SEQUENCE [LARGE SCALE GENOMIC DNA]</scope>
    <source>
        <strain evidence="8 9">ACC2</strain>
    </source>
</reference>
<evidence type="ECO:0000256" key="5">
    <source>
        <dbReference type="ARBA" id="ARBA00022989"/>
    </source>
</evidence>
<feature type="transmembrane region" description="Helical" evidence="7">
    <location>
        <begin position="157"/>
        <end position="178"/>
    </location>
</feature>
<feature type="transmembrane region" description="Helical" evidence="7">
    <location>
        <begin position="332"/>
        <end position="359"/>
    </location>
</feature>
<evidence type="ECO:0000256" key="3">
    <source>
        <dbReference type="ARBA" id="ARBA00022475"/>
    </source>
</evidence>
<protein>
    <submittedName>
        <fullName evidence="8">Amino acid/peptide transporter (Peptide:H+ symporter)</fullName>
    </submittedName>
</protein>
<keyword evidence="5 7" id="KW-1133">Transmembrane helix</keyword>
<evidence type="ECO:0000256" key="6">
    <source>
        <dbReference type="ARBA" id="ARBA00023136"/>
    </source>
</evidence>
<evidence type="ECO:0000256" key="2">
    <source>
        <dbReference type="ARBA" id="ARBA00022448"/>
    </source>
</evidence>
<keyword evidence="4 7" id="KW-0812">Transmembrane</keyword>
<feature type="transmembrane region" description="Helical" evidence="7">
    <location>
        <begin position="119"/>
        <end position="136"/>
    </location>
</feature>
<feature type="transmembrane region" description="Helical" evidence="7">
    <location>
        <begin position="371"/>
        <end position="391"/>
    </location>
</feature>
<dbReference type="Gene3D" id="1.20.1250.20">
    <property type="entry name" value="MFS general substrate transporter like domains"/>
    <property type="match status" value="1"/>
</dbReference>
<dbReference type="InterPro" id="IPR000109">
    <property type="entry name" value="POT_fam"/>
</dbReference>
<feature type="transmembrane region" description="Helical" evidence="7">
    <location>
        <begin position="403"/>
        <end position="427"/>
    </location>
</feature>
<dbReference type="PANTHER" id="PTHR23517:SF15">
    <property type="entry name" value="PROTON-DEPENDENT OLIGOPEPTIDE FAMILY TRANSPORT PROTEIN"/>
    <property type="match status" value="1"/>
</dbReference>
<feature type="transmembrane region" description="Helical" evidence="7">
    <location>
        <begin position="261"/>
        <end position="279"/>
    </location>
</feature>
<proteinExistence type="predicted"/>
<dbReference type="GO" id="GO:1904680">
    <property type="term" value="F:peptide transmembrane transporter activity"/>
    <property type="evidence" value="ECO:0007669"/>
    <property type="project" value="InterPro"/>
</dbReference>
<evidence type="ECO:0000256" key="4">
    <source>
        <dbReference type="ARBA" id="ARBA00022692"/>
    </source>
</evidence>
<dbReference type="SUPFAM" id="SSF103473">
    <property type="entry name" value="MFS general substrate transporter"/>
    <property type="match status" value="2"/>
</dbReference>
<feature type="transmembrane region" description="Helical" evidence="7">
    <location>
        <begin position="464"/>
        <end position="484"/>
    </location>
</feature>
<evidence type="ECO:0000313" key="8">
    <source>
        <dbReference type="EMBL" id="EHO17054.1"/>
    </source>
</evidence>
<dbReference type="GO" id="GO:0005886">
    <property type="term" value="C:plasma membrane"/>
    <property type="evidence" value="ECO:0007669"/>
    <property type="project" value="UniProtKB-SubCell"/>
</dbReference>
<keyword evidence="9" id="KW-1185">Reference proteome</keyword>
<accession>A0AA37DGG7</accession>
<organism evidence="8 9">
    <name type="scientific">Stomatobaculum longum</name>
    <dbReference type="NCBI Taxonomy" id="796942"/>
    <lineage>
        <taxon>Bacteria</taxon>
        <taxon>Bacillati</taxon>
        <taxon>Bacillota</taxon>
        <taxon>Clostridia</taxon>
        <taxon>Lachnospirales</taxon>
        <taxon>Lachnospiraceae</taxon>
        <taxon>Stomatobaculum</taxon>
    </lineage>
</organism>
<dbReference type="RefSeq" id="WP_009532486.1">
    <property type="nucleotide sequence ID" value="NZ_CAJPPX010000013.1"/>
</dbReference>
<comment type="caution">
    <text evidence="8">The sequence shown here is derived from an EMBL/GenBank/DDBJ whole genome shotgun (WGS) entry which is preliminary data.</text>
</comment>
<feature type="transmembrane region" description="Helical" evidence="7">
    <location>
        <begin position="439"/>
        <end position="458"/>
    </location>
</feature>